<name>A0AA35P5C0_9SAUR</name>
<protein>
    <submittedName>
        <fullName evidence="2">Uncharacterized protein</fullName>
    </submittedName>
</protein>
<gene>
    <name evidence="2" type="ORF">PODLI_1B033458</name>
</gene>
<evidence type="ECO:0000256" key="1">
    <source>
        <dbReference type="SAM" id="MobiDB-lite"/>
    </source>
</evidence>
<keyword evidence="3" id="KW-1185">Reference proteome</keyword>
<evidence type="ECO:0000313" key="3">
    <source>
        <dbReference type="Proteomes" id="UP001178461"/>
    </source>
</evidence>
<sequence>MGASGGGGGGGRSGGWLRPPPQFAPQARPSLGGGHAAAHFLPRSFLARSRPPLSENTGKSSLLRPPLLRPVRVLRRDGRAAAALAFLLLRTLPLTSARRETAPLHQPLSQL</sequence>
<reference evidence="2" key="1">
    <citation type="submission" date="2022-12" db="EMBL/GenBank/DDBJ databases">
        <authorList>
            <person name="Alioto T."/>
            <person name="Alioto T."/>
            <person name="Gomez Garrido J."/>
        </authorList>
    </citation>
    <scope>NUCLEOTIDE SEQUENCE</scope>
</reference>
<dbReference type="EMBL" id="OX395129">
    <property type="protein sequence ID" value="CAI5772763.1"/>
    <property type="molecule type" value="Genomic_DNA"/>
</dbReference>
<dbReference type="Proteomes" id="UP001178461">
    <property type="component" value="Chromosome 4"/>
</dbReference>
<accession>A0AA35P5C0</accession>
<organism evidence="2 3">
    <name type="scientific">Podarcis lilfordi</name>
    <name type="common">Lilford's wall lizard</name>
    <dbReference type="NCBI Taxonomy" id="74358"/>
    <lineage>
        <taxon>Eukaryota</taxon>
        <taxon>Metazoa</taxon>
        <taxon>Chordata</taxon>
        <taxon>Craniata</taxon>
        <taxon>Vertebrata</taxon>
        <taxon>Euteleostomi</taxon>
        <taxon>Lepidosauria</taxon>
        <taxon>Squamata</taxon>
        <taxon>Bifurcata</taxon>
        <taxon>Unidentata</taxon>
        <taxon>Episquamata</taxon>
        <taxon>Laterata</taxon>
        <taxon>Lacertibaenia</taxon>
        <taxon>Lacertidae</taxon>
        <taxon>Podarcis</taxon>
    </lineage>
</organism>
<proteinExistence type="predicted"/>
<feature type="region of interest" description="Disordered" evidence="1">
    <location>
        <begin position="1"/>
        <end position="35"/>
    </location>
</feature>
<feature type="compositionally biased region" description="Gly residues" evidence="1">
    <location>
        <begin position="1"/>
        <end position="14"/>
    </location>
</feature>
<dbReference type="AlphaFoldDB" id="A0AA35P5C0"/>
<evidence type="ECO:0000313" key="2">
    <source>
        <dbReference type="EMBL" id="CAI5772763.1"/>
    </source>
</evidence>